<protein>
    <submittedName>
        <fullName evidence="7">Acidic mammalian chitinase</fullName>
    </submittedName>
</protein>
<feature type="signal peptide" evidence="5">
    <location>
        <begin position="1"/>
        <end position="20"/>
    </location>
</feature>
<name>A0A1W0WQX7_HYPEX</name>
<dbReference type="PANTHER" id="PTHR46073">
    <property type="entry name" value="CHITINASE"/>
    <property type="match status" value="1"/>
</dbReference>
<feature type="chain" id="PRO_5013320424" evidence="5">
    <location>
        <begin position="21"/>
        <end position="1050"/>
    </location>
</feature>
<dbReference type="CDD" id="cd10909">
    <property type="entry name" value="ChtBD1_GH18_2"/>
    <property type="match status" value="2"/>
</dbReference>
<dbReference type="GO" id="GO:0004568">
    <property type="term" value="F:chitinase activity"/>
    <property type="evidence" value="ECO:0007669"/>
    <property type="project" value="UniProtKB-ARBA"/>
</dbReference>
<dbReference type="GO" id="GO:0006032">
    <property type="term" value="P:chitin catabolic process"/>
    <property type="evidence" value="ECO:0007669"/>
    <property type="project" value="UniProtKB-ARBA"/>
</dbReference>
<dbReference type="InterPro" id="IPR001579">
    <property type="entry name" value="Glyco_hydro_18_chit_AS"/>
</dbReference>
<dbReference type="Gene3D" id="3.10.50.10">
    <property type="match status" value="1"/>
</dbReference>
<feature type="region of interest" description="Disordered" evidence="4">
    <location>
        <begin position="101"/>
        <end position="124"/>
    </location>
</feature>
<reference evidence="8" key="1">
    <citation type="submission" date="2017-01" db="EMBL/GenBank/DDBJ databases">
        <title>Comparative genomics of anhydrobiosis in the tardigrade Hypsibius dujardini.</title>
        <authorList>
            <person name="Yoshida Y."/>
            <person name="Koutsovoulos G."/>
            <person name="Laetsch D."/>
            <person name="Stevens L."/>
            <person name="Kumar S."/>
            <person name="Horikawa D."/>
            <person name="Ishino K."/>
            <person name="Komine S."/>
            <person name="Tomita M."/>
            <person name="Blaxter M."/>
            <person name="Arakawa K."/>
        </authorList>
    </citation>
    <scope>NUCLEOTIDE SEQUENCE [LARGE SCALE GENOMIC DNA]</scope>
    <source>
        <strain evidence="8">Z151</strain>
    </source>
</reference>
<dbReference type="SUPFAM" id="SSF51445">
    <property type="entry name" value="(Trans)glycosidases"/>
    <property type="match status" value="1"/>
</dbReference>
<dbReference type="GO" id="GO:0005975">
    <property type="term" value="P:carbohydrate metabolic process"/>
    <property type="evidence" value="ECO:0007669"/>
    <property type="project" value="InterPro"/>
</dbReference>
<comment type="caution">
    <text evidence="7">The sequence shown here is derived from an EMBL/GenBank/DDBJ whole genome shotgun (WGS) entry which is preliminary data.</text>
</comment>
<keyword evidence="5" id="KW-0732">Signal</keyword>
<dbReference type="AlphaFoldDB" id="A0A1W0WQX7"/>
<dbReference type="SMART" id="SM00636">
    <property type="entry name" value="Glyco_18"/>
    <property type="match status" value="1"/>
</dbReference>
<dbReference type="EMBL" id="MTYJ01000059">
    <property type="protein sequence ID" value="OQV17582.1"/>
    <property type="molecule type" value="Genomic_DNA"/>
</dbReference>
<evidence type="ECO:0000256" key="1">
    <source>
        <dbReference type="ARBA" id="ARBA00022801"/>
    </source>
</evidence>
<keyword evidence="1 3" id="KW-0378">Hydrolase</keyword>
<dbReference type="PROSITE" id="PS51910">
    <property type="entry name" value="GH18_2"/>
    <property type="match status" value="1"/>
</dbReference>
<dbReference type="PANTHER" id="PTHR46073:SF4">
    <property type="entry name" value="GH18 DOMAIN-CONTAINING PROTEIN"/>
    <property type="match status" value="1"/>
</dbReference>
<dbReference type="InterPro" id="IPR011583">
    <property type="entry name" value="Chitinase_II/V-like_cat"/>
</dbReference>
<feature type="compositionally biased region" description="Low complexity" evidence="4">
    <location>
        <begin position="69"/>
        <end position="79"/>
    </location>
</feature>
<accession>A0A1W0WQX7</accession>
<evidence type="ECO:0000256" key="5">
    <source>
        <dbReference type="SAM" id="SignalP"/>
    </source>
</evidence>
<dbReference type="InterPro" id="IPR017853">
    <property type="entry name" value="GH"/>
</dbReference>
<dbReference type="InterPro" id="IPR001002">
    <property type="entry name" value="Chitin-bd_1"/>
</dbReference>
<sequence length="1050" mass="114029">MVISWEIILLFLLHCAVCLALTFPENPTTISTQADHYTFLRLTRRTKSPFTTEAPRGESLEKDLEAETTQKPTTKTTTANKLPKLTPCMWTFYCKTSTTTTTSTEMPEATTEEEPATGTSPATIVGTFTSTTEVVVSYPRSHAANNVTAASTKATASVWQGVLLPFRTPLVWPAGSNHSSSHHVWNFVIKSSALNNTATTAPTVPTVFPAKTLLEKVPDKDIGTAEKVVLDLNGNAQPVGQSISRNETLAEKKLEKTGILPKEPPLNVSTVTSVSLNQTKPETAPKVDGILSGKLALNVSSLDTEQGVSVENTKPEEAAKKISVNAERITSNNSTFAETVNGSFWTNGGDKAFLRLDANHNHPKLPGTHASSSDVTLTSTVGSSNIAANKTQTTTVMKYASVASPPSPSSTNASSESERIITTAQSAVLTTPPTSAFPTNPTVAQYGFNHTYTVASNDCRTKVIGYYTSWGTKKISRKVLSYLTHINYAFPELTAAGTVRLTGGSADRLRALLSLRGKQATPKISLSIGGWGSGDAFGYLVRSDASMARFQKDLFELLRTFRLDGVDIDWEYPGAEDKKLYVVFLKRIREALDVWKVPMQKEHLLLTFAGAAGAETLHAGFDIKSLLEGDTVDWVNVMSYDFYGPWAGPTGEYTGPISPLFYAAPRNYSRKLNTHWAIEQYLCKSQAPHKIMLGIPFYGRYWNNVGDPVDGDPMWRKVQGDVVTGGHESYNSIATDFMRDPHFNFYYSDAAKAAYAWSPAKKVYLGFESAKCADLKAQYVLQNGLGGVMIWAVDMDDDESTLAKAVTNGNMCGSRRISLSKAEFICREERWWSAANNVNNSGMCGKMAPLLDGNYTVCDPDDQSASCCSQSGFCGSGPEYCSCASCVDYRKSPERIAKDAVAATINETLWHTVGSPDFGKCGYAAARIGKGETVAICNPDNAEGPCCDGSACGAGPEFCECTGCRDFRKTPEFRFQVRPPLAKQWWTWADGEDKAGKCGADAPLYNGSQPICNPFSSTAHCCSEFGYCGASDGHCRCPLCRDYAKEFGNY</sequence>
<dbReference type="Gene3D" id="3.20.20.80">
    <property type="entry name" value="Glycosidases"/>
    <property type="match status" value="1"/>
</dbReference>
<keyword evidence="8" id="KW-1185">Reference proteome</keyword>
<evidence type="ECO:0000256" key="3">
    <source>
        <dbReference type="RuleBase" id="RU000489"/>
    </source>
</evidence>
<keyword evidence="2 3" id="KW-0326">Glycosidase</keyword>
<feature type="region of interest" description="Disordered" evidence="4">
    <location>
        <begin position="48"/>
        <end position="79"/>
    </location>
</feature>
<evidence type="ECO:0000256" key="2">
    <source>
        <dbReference type="ARBA" id="ARBA00023295"/>
    </source>
</evidence>
<dbReference type="SMART" id="SM00270">
    <property type="entry name" value="ChtBD1"/>
    <property type="match status" value="2"/>
</dbReference>
<dbReference type="PROSITE" id="PS01095">
    <property type="entry name" value="GH18_1"/>
    <property type="match status" value="1"/>
</dbReference>
<gene>
    <name evidence="7" type="ORF">BV898_08353</name>
</gene>
<dbReference type="Proteomes" id="UP000192578">
    <property type="component" value="Unassembled WGS sequence"/>
</dbReference>
<evidence type="ECO:0000256" key="4">
    <source>
        <dbReference type="SAM" id="MobiDB-lite"/>
    </source>
</evidence>
<dbReference type="InterPro" id="IPR029070">
    <property type="entry name" value="Chitinase_insertion_sf"/>
</dbReference>
<evidence type="ECO:0000313" key="7">
    <source>
        <dbReference type="EMBL" id="OQV17582.1"/>
    </source>
</evidence>
<dbReference type="SUPFAM" id="SSF54556">
    <property type="entry name" value="Chitinase insertion domain"/>
    <property type="match status" value="1"/>
</dbReference>
<feature type="compositionally biased region" description="Basic and acidic residues" evidence="4">
    <location>
        <begin position="55"/>
        <end position="65"/>
    </location>
</feature>
<evidence type="ECO:0000313" key="8">
    <source>
        <dbReference type="Proteomes" id="UP000192578"/>
    </source>
</evidence>
<feature type="domain" description="GH18" evidence="6">
    <location>
        <begin position="461"/>
        <end position="813"/>
    </location>
</feature>
<evidence type="ECO:0000259" key="6">
    <source>
        <dbReference type="PROSITE" id="PS51910"/>
    </source>
</evidence>
<dbReference type="GO" id="GO:0008061">
    <property type="term" value="F:chitin binding"/>
    <property type="evidence" value="ECO:0007669"/>
    <property type="project" value="InterPro"/>
</dbReference>
<dbReference type="Pfam" id="PF00704">
    <property type="entry name" value="Glyco_hydro_18"/>
    <property type="match status" value="1"/>
</dbReference>
<proteinExistence type="predicted"/>
<dbReference type="InterPro" id="IPR001223">
    <property type="entry name" value="Glyco_hydro18_cat"/>
</dbReference>
<dbReference type="OrthoDB" id="10063355at2759"/>
<organism evidence="7 8">
    <name type="scientific">Hypsibius exemplaris</name>
    <name type="common">Freshwater tardigrade</name>
    <dbReference type="NCBI Taxonomy" id="2072580"/>
    <lineage>
        <taxon>Eukaryota</taxon>
        <taxon>Metazoa</taxon>
        <taxon>Ecdysozoa</taxon>
        <taxon>Tardigrada</taxon>
        <taxon>Eutardigrada</taxon>
        <taxon>Parachela</taxon>
        <taxon>Hypsibioidea</taxon>
        <taxon>Hypsibiidae</taxon>
        <taxon>Hypsibius</taxon>
    </lineage>
</organism>